<evidence type="ECO:0000313" key="3">
    <source>
        <dbReference type="Proteomes" id="UP001056500"/>
    </source>
</evidence>
<organism evidence="2 3">
    <name type="scientific">Brevibacillus ruminantium</name>
    <dbReference type="NCBI Taxonomy" id="2950604"/>
    <lineage>
        <taxon>Bacteria</taxon>
        <taxon>Bacillati</taxon>
        <taxon>Bacillota</taxon>
        <taxon>Bacilli</taxon>
        <taxon>Bacillales</taxon>
        <taxon>Paenibacillaceae</taxon>
        <taxon>Brevibacillus</taxon>
    </lineage>
</organism>
<dbReference type="EMBL" id="CP098755">
    <property type="protein sequence ID" value="USG68435.1"/>
    <property type="molecule type" value="Genomic_DNA"/>
</dbReference>
<gene>
    <name evidence="2" type="ORF">NDK47_14865</name>
</gene>
<proteinExistence type="predicted"/>
<dbReference type="Gene3D" id="3.90.550.10">
    <property type="entry name" value="Spore Coat Polysaccharide Biosynthesis Protein SpsA, Chain A"/>
    <property type="match status" value="1"/>
</dbReference>
<dbReference type="InterPro" id="IPR050834">
    <property type="entry name" value="Glycosyltransf_2"/>
</dbReference>
<dbReference type="CDD" id="cd00761">
    <property type="entry name" value="Glyco_tranf_GTA_type"/>
    <property type="match status" value="1"/>
</dbReference>
<dbReference type="InterPro" id="IPR029044">
    <property type="entry name" value="Nucleotide-diphossugar_trans"/>
</dbReference>
<accession>A0ABY4WMQ6</accession>
<sequence>MSTPLFTVVIPTYNRAEYIRKAIDSVMNQSCKDWKLLIIDDASTDKTRNKVDRYLFHPHIQYYCMEQNSGISAVMNRALSLVDTPYLIQLDSDDWLPKKALAILKKSIKKDKRRKISLFYGNIKVWRIQKGKYVRPFLIKHRQFHTKYQFLTYNYWMVAPRCYLVSALRNVGGWDTTDKYQGRIMEDRRIILRLIERYPVKWINKKLYNRTKHKGQLTDNKMKQKRNELRRQTFDYYLKRWGNEYKAVYVYQNGYLIIKKLKKRGRRKQ</sequence>
<reference evidence="2" key="1">
    <citation type="submission" date="2022-06" db="EMBL/GenBank/DDBJ databases">
        <title>Genome sequencing of Brevibacillus sp. BB3-R1.</title>
        <authorList>
            <person name="Heo J."/>
            <person name="Lee D."/>
            <person name="Won M."/>
            <person name="Han B.-H."/>
            <person name="Hong S.-B."/>
            <person name="Kwon S.-W."/>
        </authorList>
    </citation>
    <scope>NUCLEOTIDE SEQUENCE</scope>
    <source>
        <strain evidence="2">BB3-R1</strain>
    </source>
</reference>
<keyword evidence="3" id="KW-1185">Reference proteome</keyword>
<evidence type="ECO:0000259" key="1">
    <source>
        <dbReference type="Pfam" id="PF00535"/>
    </source>
</evidence>
<feature type="domain" description="Glycosyltransferase 2-like" evidence="1">
    <location>
        <begin position="7"/>
        <end position="131"/>
    </location>
</feature>
<dbReference type="InterPro" id="IPR001173">
    <property type="entry name" value="Glyco_trans_2-like"/>
</dbReference>
<name>A0ABY4WMQ6_9BACL</name>
<evidence type="ECO:0000313" key="2">
    <source>
        <dbReference type="EMBL" id="USG68435.1"/>
    </source>
</evidence>
<dbReference type="RefSeq" id="WP_251876180.1">
    <property type="nucleotide sequence ID" value="NZ_CP098755.1"/>
</dbReference>
<dbReference type="Proteomes" id="UP001056500">
    <property type="component" value="Chromosome"/>
</dbReference>
<dbReference type="PANTHER" id="PTHR43685">
    <property type="entry name" value="GLYCOSYLTRANSFERASE"/>
    <property type="match status" value="1"/>
</dbReference>
<dbReference type="SUPFAM" id="SSF53448">
    <property type="entry name" value="Nucleotide-diphospho-sugar transferases"/>
    <property type="match status" value="1"/>
</dbReference>
<protein>
    <submittedName>
        <fullName evidence="2">Glycosyltransferase family 2 protein</fullName>
    </submittedName>
</protein>
<dbReference type="Pfam" id="PF00535">
    <property type="entry name" value="Glycos_transf_2"/>
    <property type="match status" value="1"/>
</dbReference>
<dbReference type="PANTHER" id="PTHR43685:SF2">
    <property type="entry name" value="GLYCOSYLTRANSFERASE 2-LIKE DOMAIN-CONTAINING PROTEIN"/>
    <property type="match status" value="1"/>
</dbReference>